<evidence type="ECO:0000313" key="2">
    <source>
        <dbReference type="WBParaSite" id="jg11650"/>
    </source>
</evidence>
<sequence length="130" mass="14691">MEREHESGVEAATTLKLCLFLFKKASVNKKTKYINAETHQPHIAVVEYMLFLPGIFRKMVDATKWKTCYSTFLSTQLCIATAARPISTRDAVDFVRSDMAMDARVLGSNSSSMARSYQNYKRDSSYEEGG</sequence>
<evidence type="ECO:0000313" key="1">
    <source>
        <dbReference type="Proteomes" id="UP000887574"/>
    </source>
</evidence>
<proteinExistence type="predicted"/>
<name>A0A915CRA3_9BILA</name>
<organism evidence="1 2">
    <name type="scientific">Ditylenchus dipsaci</name>
    <dbReference type="NCBI Taxonomy" id="166011"/>
    <lineage>
        <taxon>Eukaryota</taxon>
        <taxon>Metazoa</taxon>
        <taxon>Ecdysozoa</taxon>
        <taxon>Nematoda</taxon>
        <taxon>Chromadorea</taxon>
        <taxon>Rhabditida</taxon>
        <taxon>Tylenchina</taxon>
        <taxon>Tylenchomorpha</taxon>
        <taxon>Sphaerularioidea</taxon>
        <taxon>Anguinidae</taxon>
        <taxon>Anguininae</taxon>
        <taxon>Ditylenchus</taxon>
    </lineage>
</organism>
<keyword evidence="1" id="KW-1185">Reference proteome</keyword>
<accession>A0A915CRA3</accession>
<dbReference type="AlphaFoldDB" id="A0A915CRA3"/>
<reference evidence="2" key="1">
    <citation type="submission" date="2022-11" db="UniProtKB">
        <authorList>
            <consortium name="WormBaseParasite"/>
        </authorList>
    </citation>
    <scope>IDENTIFICATION</scope>
</reference>
<dbReference type="WBParaSite" id="jg11650">
    <property type="protein sequence ID" value="jg11650"/>
    <property type="gene ID" value="jg11650"/>
</dbReference>
<dbReference type="Proteomes" id="UP000887574">
    <property type="component" value="Unplaced"/>
</dbReference>
<protein>
    <submittedName>
        <fullName evidence="2">Uncharacterized protein</fullName>
    </submittedName>
</protein>